<dbReference type="Pfam" id="PF14666">
    <property type="entry name" value="RICTOR_M"/>
    <property type="match status" value="1"/>
</dbReference>
<dbReference type="SMART" id="SM01308">
    <property type="entry name" value="RICTOR_N"/>
    <property type="match status" value="1"/>
</dbReference>
<dbReference type="InterPro" id="IPR029453">
    <property type="entry name" value="Rictor_IV"/>
</dbReference>
<dbReference type="RefSeq" id="XP_017771832.1">
    <property type="nucleotide sequence ID" value="XM_017916343.1"/>
</dbReference>
<dbReference type="PANTHER" id="PTHR13298:SF11">
    <property type="entry name" value="RAPAMYCIN-INSENSITIVE COMPANION OF MTOR"/>
    <property type="match status" value="1"/>
</dbReference>
<evidence type="ECO:0000313" key="7">
    <source>
        <dbReference type="RefSeq" id="XP_017771832.1"/>
    </source>
</evidence>
<sequence>MAVSSWMLRNRNIRSSKFGKSKQKEEDVIKLNLKLDPHLNAVEILSMLSKTKDVTDAKRLNYLNNFVKLSMHLERNLEPLGFSIEEILYCLRFSLVSNLTQVRSGAFRAIRYVLSNESDVHCFNKLLIPLMVVRSLDLAIKYDIERIEAIKLIRRVLLIAPNLFDKVLARCLVSLANGGVEEKDRLLRVCLAALSELGILNPGLFIECGGVSAITRNLLECQTPRIAESLCGVLLLLLDRPITRDKAVVDLHCVAAPYCDFHYRHGWMDKNRDERELRFNCSRLALLSILRSWPGILHFCSPSDSSGLKAIVAILYLNQLEVRKAVLDLLYELLNLPQPEWTDELSVALSAIDPAEPQASWRLAEGFVVAEGRSVLPHLARTTPSISDMHLSLLLYCFLETGLLEALAEVIATSDTFICVRATVLLGELLRLIQLFLPPECCNITPALPNLLGYATKDKPQALAAVTGLQQLHKLLKRRPASYSLYMDYILRSGNFIKSSNRTEQIRKSKMRHVRSKITQLVMKDGDDVIKETGVLNNKDAYTWNWNVIKMILKGETEHEISASDANDRSFLKRLVDYYTPSSYRYSHMDLTSPKNSQGYTMVGLELIDCLLALNETFFNKLLLEWFENILSNIKSITTSKSAHDCLFSPQHMSNTQCQSYFLFIGRLGSKPAGEQLLLNLSFFQVLQDLATSTNHDCYAKLIVSSLDYQNNKRSIDLLTKVLTCSIESSRLYSTQFLLILLRAGIENFSSWGIKLLAGQLNDQSRSVYLSALASLHEACEVPVYLEELVKVNPDLLHLGEKGMLLLIRFLSVPNGFAALKKKNNNFAIHELQRWDEYFNFRYVFLIEGEIADALTLHQRGEDGRYDKRSSLLRSISKKDLFLPPHIYGQLAKHSEGFQVLCDHGSLMTMVPCVNNGLCESEEDILKLKAALWVLGHLGSSVRGVEFLNSKNSLAGIVNLAKNCQVYSIRATALYALGLIATTKLGADSLFKLGWVCTRHDRHDRWPIIEEENWGEDVPDCSATNRPTSESDRSDLAFSSEMFIADMDSSDTDLDMFLMDTSFQGKSQTLPNQNVSASYHKRSLSESKTFEMWRGYLDKKSDTHLSTDLPQRYRDNSVTESTTSGVSSCESVLGKGILNETRLQTLSPIPSSSSLITIKTPVIKIRRHSESSRRVSMNSITPSDKSTISPCSSSIGKLSHQDLIGYATVRSIRRNQQQNVEDNSDANFQNSNFLRVHSLDRQRKHHTSYTDCETGVFGNYLLGGLSLTSLSSVKKYSVKDSSKKQGCCYMGISLPISLSSLFPENDDYSLMFSRYATTENLEKESEVDSDDSEENCRISKNTKHNLKFCLRCSYDTLTTKKKK</sequence>
<accession>A0ABM1MB82</accession>
<feature type="compositionally biased region" description="Polar residues" evidence="2">
    <location>
        <begin position="1174"/>
        <end position="1193"/>
    </location>
</feature>
<dbReference type="InterPro" id="IPR016024">
    <property type="entry name" value="ARM-type_fold"/>
</dbReference>
<dbReference type="Pfam" id="PF14668">
    <property type="entry name" value="RICTOR_V"/>
    <property type="match status" value="1"/>
</dbReference>
<dbReference type="SMART" id="SM01310">
    <property type="entry name" value="RICTOR_V"/>
    <property type="match status" value="1"/>
</dbReference>
<dbReference type="InterPro" id="IPR028267">
    <property type="entry name" value="Pianissimo_N"/>
</dbReference>
<evidence type="ECO:0000259" key="5">
    <source>
        <dbReference type="SMART" id="SM01310"/>
    </source>
</evidence>
<feature type="domain" description="Rapamycin-insensitive companion of mTOR" evidence="5">
    <location>
        <begin position="925"/>
        <end position="997"/>
    </location>
</feature>
<dbReference type="InterPro" id="IPR029452">
    <property type="entry name" value="RICTOR_V"/>
</dbReference>
<dbReference type="PANTHER" id="PTHR13298">
    <property type="entry name" value="CYTOSOLIC REGULATOR PIANISSIMO"/>
    <property type="match status" value="1"/>
</dbReference>
<dbReference type="InterPro" id="IPR029451">
    <property type="entry name" value="RICTOR_M"/>
</dbReference>
<evidence type="ECO:0000256" key="1">
    <source>
        <dbReference type="ARBA" id="ARBA00008878"/>
    </source>
</evidence>
<reference evidence="7" key="1">
    <citation type="submission" date="2025-08" db="UniProtKB">
        <authorList>
            <consortium name="RefSeq"/>
        </authorList>
    </citation>
    <scope>IDENTIFICATION</scope>
    <source>
        <tissue evidence="7">Whole Larva</tissue>
    </source>
</reference>
<evidence type="ECO:0000259" key="3">
    <source>
        <dbReference type="SMART" id="SM01307"/>
    </source>
</evidence>
<proteinExistence type="inferred from homology"/>
<organism evidence="6 7">
    <name type="scientific">Nicrophorus vespilloides</name>
    <name type="common">Boreal carrion beetle</name>
    <dbReference type="NCBI Taxonomy" id="110193"/>
    <lineage>
        <taxon>Eukaryota</taxon>
        <taxon>Metazoa</taxon>
        <taxon>Ecdysozoa</taxon>
        <taxon>Arthropoda</taxon>
        <taxon>Hexapoda</taxon>
        <taxon>Insecta</taxon>
        <taxon>Pterygota</taxon>
        <taxon>Neoptera</taxon>
        <taxon>Endopterygota</taxon>
        <taxon>Coleoptera</taxon>
        <taxon>Polyphaga</taxon>
        <taxon>Staphyliniformia</taxon>
        <taxon>Silphidae</taxon>
        <taxon>Nicrophorinae</taxon>
        <taxon>Nicrophorus</taxon>
    </lineage>
</organism>
<dbReference type="SMART" id="SM01307">
    <property type="entry name" value="RICTOR_M"/>
    <property type="match status" value="1"/>
</dbReference>
<dbReference type="Pfam" id="PF14663">
    <property type="entry name" value="RasGEF_N_2"/>
    <property type="match status" value="1"/>
</dbReference>
<evidence type="ECO:0000259" key="4">
    <source>
        <dbReference type="SMART" id="SM01308"/>
    </source>
</evidence>
<dbReference type="SMART" id="SM01303">
    <property type="entry name" value="RasGEF_N_2"/>
    <property type="match status" value="1"/>
</dbReference>
<dbReference type="GeneID" id="108559171"/>
<evidence type="ECO:0000313" key="6">
    <source>
        <dbReference type="Proteomes" id="UP000695000"/>
    </source>
</evidence>
<name>A0ABM1MB82_NICVS</name>
<dbReference type="Pfam" id="PF14664">
    <property type="entry name" value="RICTOR_N"/>
    <property type="match status" value="1"/>
</dbReference>
<feature type="domain" description="Rapamycin-insensitive companion of mTOR middle" evidence="3">
    <location>
        <begin position="521"/>
        <end position="744"/>
    </location>
</feature>
<protein>
    <submittedName>
        <fullName evidence="7">Rapamycin-insensitive companion of mTOR isoform X2</fullName>
    </submittedName>
</protein>
<feature type="region of interest" description="Disordered" evidence="2">
    <location>
        <begin position="1167"/>
        <end position="1193"/>
    </location>
</feature>
<evidence type="ECO:0000256" key="2">
    <source>
        <dbReference type="SAM" id="MobiDB-lite"/>
    </source>
</evidence>
<dbReference type="Proteomes" id="UP000695000">
    <property type="component" value="Unplaced"/>
</dbReference>
<comment type="similarity">
    <text evidence="1">Belongs to the RICTOR family.</text>
</comment>
<feature type="domain" description="Rapamycin-insensitive companion of mTOR N-terminal" evidence="4">
    <location>
        <begin position="60"/>
        <end position="438"/>
    </location>
</feature>
<dbReference type="InterPro" id="IPR028268">
    <property type="entry name" value="Pianissimo_fam"/>
</dbReference>
<gene>
    <name evidence="7" type="primary">LOC108559171</name>
</gene>
<keyword evidence="6" id="KW-1185">Reference proteome</keyword>
<dbReference type="SUPFAM" id="SSF48371">
    <property type="entry name" value="ARM repeat"/>
    <property type="match status" value="2"/>
</dbReference>